<dbReference type="CTD" id="20241284"/>
<gene>
    <name evidence="3" type="ORF">LOTGIDRAFT_169936</name>
</gene>
<sequence length="116" mass="13121">MSLSVYAAGGQLNAIVSYLEIINKEGGRLRGYRPFIDKSNYRVWRMLLRYIFGFMLCMSMIVLIDSRPASDLLENLRVKRGAKGEGTGSFTKRPPQFQKGSKDRHGKNFCCNKPPG</sequence>
<proteinExistence type="predicted"/>
<keyword evidence="2" id="KW-1133">Transmembrane helix</keyword>
<evidence type="ECO:0000313" key="3">
    <source>
        <dbReference type="EMBL" id="ESO82466.1"/>
    </source>
</evidence>
<feature type="region of interest" description="Disordered" evidence="1">
    <location>
        <begin position="82"/>
        <end position="116"/>
    </location>
</feature>
<keyword evidence="4" id="KW-1185">Reference proteome</keyword>
<protein>
    <submittedName>
        <fullName evidence="3">Uncharacterized protein</fullName>
    </submittedName>
</protein>
<dbReference type="KEGG" id="lgi:LOTGIDRAFT_169936"/>
<dbReference type="Proteomes" id="UP000030746">
    <property type="component" value="Unassembled WGS sequence"/>
</dbReference>
<dbReference type="AlphaFoldDB" id="V3ZNN0"/>
<accession>V3ZNN0</accession>
<dbReference type="GeneID" id="20241284"/>
<evidence type="ECO:0000256" key="2">
    <source>
        <dbReference type="SAM" id="Phobius"/>
    </source>
</evidence>
<dbReference type="HOGENOM" id="CLU_2099645_0_0_1"/>
<keyword evidence="2" id="KW-0812">Transmembrane</keyword>
<reference evidence="3 4" key="1">
    <citation type="journal article" date="2013" name="Nature">
        <title>Insights into bilaterian evolution from three spiralian genomes.</title>
        <authorList>
            <person name="Simakov O."/>
            <person name="Marletaz F."/>
            <person name="Cho S.J."/>
            <person name="Edsinger-Gonzales E."/>
            <person name="Havlak P."/>
            <person name="Hellsten U."/>
            <person name="Kuo D.H."/>
            <person name="Larsson T."/>
            <person name="Lv J."/>
            <person name="Arendt D."/>
            <person name="Savage R."/>
            <person name="Osoegawa K."/>
            <person name="de Jong P."/>
            <person name="Grimwood J."/>
            <person name="Chapman J.A."/>
            <person name="Shapiro H."/>
            <person name="Aerts A."/>
            <person name="Otillar R.P."/>
            <person name="Terry A.Y."/>
            <person name="Boore J.L."/>
            <person name="Grigoriev I.V."/>
            <person name="Lindberg D.R."/>
            <person name="Seaver E.C."/>
            <person name="Weisblat D.A."/>
            <person name="Putnam N.H."/>
            <person name="Rokhsar D.S."/>
        </authorList>
    </citation>
    <scope>NUCLEOTIDE SEQUENCE [LARGE SCALE GENOMIC DNA]</scope>
</reference>
<feature type="transmembrane region" description="Helical" evidence="2">
    <location>
        <begin position="47"/>
        <end position="64"/>
    </location>
</feature>
<dbReference type="RefSeq" id="XP_009066819.1">
    <property type="nucleotide sequence ID" value="XM_009068571.1"/>
</dbReference>
<name>V3ZNN0_LOTGI</name>
<evidence type="ECO:0000256" key="1">
    <source>
        <dbReference type="SAM" id="MobiDB-lite"/>
    </source>
</evidence>
<evidence type="ECO:0000313" key="4">
    <source>
        <dbReference type="Proteomes" id="UP000030746"/>
    </source>
</evidence>
<dbReference type="EMBL" id="KB203888">
    <property type="protein sequence ID" value="ESO82466.1"/>
    <property type="molecule type" value="Genomic_DNA"/>
</dbReference>
<organism evidence="3 4">
    <name type="scientific">Lottia gigantea</name>
    <name type="common">Giant owl limpet</name>
    <dbReference type="NCBI Taxonomy" id="225164"/>
    <lineage>
        <taxon>Eukaryota</taxon>
        <taxon>Metazoa</taxon>
        <taxon>Spiralia</taxon>
        <taxon>Lophotrochozoa</taxon>
        <taxon>Mollusca</taxon>
        <taxon>Gastropoda</taxon>
        <taxon>Patellogastropoda</taxon>
        <taxon>Lottioidea</taxon>
        <taxon>Lottiidae</taxon>
        <taxon>Lottia</taxon>
    </lineage>
</organism>
<keyword evidence="2" id="KW-0472">Membrane</keyword>